<proteinExistence type="predicted"/>
<comment type="caution">
    <text evidence="3">The sequence shown here is derived from an EMBL/GenBank/DDBJ whole genome shotgun (WGS) entry which is preliminary data.</text>
</comment>
<feature type="domain" description="Glycosyltransferase 2-like prokaryotic type" evidence="2">
    <location>
        <begin position="132"/>
        <end position="249"/>
    </location>
</feature>
<dbReference type="Pfam" id="PF00535">
    <property type="entry name" value="Glycos_transf_2"/>
    <property type="match status" value="1"/>
</dbReference>
<dbReference type="STRING" id="418702.BJN45_04980"/>
<dbReference type="CDD" id="cd00761">
    <property type="entry name" value="Glyco_tranf_GTA_type"/>
    <property type="match status" value="1"/>
</dbReference>
<dbReference type="PANTHER" id="PTHR43685:SF2">
    <property type="entry name" value="GLYCOSYLTRANSFERASE 2-LIKE DOMAIN-CONTAINING PROTEIN"/>
    <property type="match status" value="1"/>
</dbReference>
<dbReference type="PANTHER" id="PTHR43685">
    <property type="entry name" value="GLYCOSYLTRANSFERASE"/>
    <property type="match status" value="1"/>
</dbReference>
<reference evidence="3 4" key="1">
    <citation type="submission" date="2016-10" db="EMBL/GenBank/DDBJ databases">
        <title>Alkaliphiles isolated from bioreactors.</title>
        <authorList>
            <person name="Salah Z."/>
            <person name="Rout S.P."/>
            <person name="Humphreys P.N."/>
        </authorList>
    </citation>
    <scope>NUCLEOTIDE SEQUENCE [LARGE SCALE GENOMIC DNA]</scope>
    <source>
        <strain evidence="3 4">ZS02</strain>
    </source>
</reference>
<dbReference type="OrthoDB" id="8666056at2"/>
<dbReference type="InterPro" id="IPR050834">
    <property type="entry name" value="Glycosyltransf_2"/>
</dbReference>
<keyword evidence="4" id="KW-1185">Reference proteome</keyword>
<evidence type="ECO:0000313" key="3">
    <source>
        <dbReference type="EMBL" id="OMG54584.1"/>
    </source>
</evidence>
<dbReference type="InterPro" id="IPR001173">
    <property type="entry name" value="Glyco_trans_2-like"/>
</dbReference>
<evidence type="ECO:0000259" key="2">
    <source>
        <dbReference type="Pfam" id="PF10111"/>
    </source>
</evidence>
<evidence type="ECO:0000313" key="4">
    <source>
        <dbReference type="Proteomes" id="UP000187526"/>
    </source>
</evidence>
<evidence type="ECO:0000259" key="1">
    <source>
        <dbReference type="Pfam" id="PF00535"/>
    </source>
</evidence>
<accession>A0A1R1I7D4</accession>
<protein>
    <recommendedName>
        <fullName evidence="5">Glycosyltransferase 2-like domain-containing protein</fullName>
    </recommendedName>
</protein>
<evidence type="ECO:0008006" key="5">
    <source>
        <dbReference type="Google" id="ProtNLM"/>
    </source>
</evidence>
<dbReference type="InterPro" id="IPR029044">
    <property type="entry name" value="Nucleotide-diphossugar_trans"/>
</dbReference>
<sequence length="318" mass="35373">MRVSVIIPCFKDSATLGRALDSVFAQSRSADEVIVVNDASPETREIEAVLVAYPSVKYVVNAANLGLAATRNAGVHAASGEIVCFLDADDELHPQKIELQLSLYRPGRAVSCSVERIGDERGIDRVAPYAGEVRHSVLADSSVLVRRNTLTGASLMVSRELFLSLGGYDETLRSCEDFDLWLRLLDAGVPAFNIDLPLYLYRVNENGLSRNLLNISYWELEVVKKHYARHRRAGEQPSGEASTLVIWLFKHFVRYEQCRDPRLIEATRRNLQLLGEWPLARVLLLVAQKTGLPRLVGFLLANRGSSGQVPGTFAREQK</sequence>
<organism evidence="3 4">
    <name type="scientific">Azonexus hydrophilus</name>
    <dbReference type="NCBI Taxonomy" id="418702"/>
    <lineage>
        <taxon>Bacteria</taxon>
        <taxon>Pseudomonadati</taxon>
        <taxon>Pseudomonadota</taxon>
        <taxon>Betaproteobacteria</taxon>
        <taxon>Rhodocyclales</taxon>
        <taxon>Azonexaceae</taxon>
        <taxon>Azonexus</taxon>
    </lineage>
</organism>
<dbReference type="Pfam" id="PF10111">
    <property type="entry name" value="Glyco_tranf_2_2"/>
    <property type="match status" value="1"/>
</dbReference>
<dbReference type="AlphaFoldDB" id="A0A1R1I7D4"/>
<dbReference type="Proteomes" id="UP000187526">
    <property type="component" value="Unassembled WGS sequence"/>
</dbReference>
<dbReference type="EMBL" id="MTHD01000002">
    <property type="protein sequence ID" value="OMG54584.1"/>
    <property type="molecule type" value="Genomic_DNA"/>
</dbReference>
<dbReference type="Gene3D" id="3.90.550.10">
    <property type="entry name" value="Spore Coat Polysaccharide Biosynthesis Protein SpsA, Chain A"/>
    <property type="match status" value="1"/>
</dbReference>
<feature type="domain" description="Glycosyltransferase 2-like" evidence="1">
    <location>
        <begin position="4"/>
        <end position="126"/>
    </location>
</feature>
<gene>
    <name evidence="3" type="ORF">BJN45_04980</name>
</gene>
<name>A0A1R1I7D4_9RHOO</name>
<dbReference type="InterPro" id="IPR019290">
    <property type="entry name" value="GlycosylTrfase-like_prok"/>
</dbReference>
<dbReference type="SUPFAM" id="SSF53448">
    <property type="entry name" value="Nucleotide-diphospho-sugar transferases"/>
    <property type="match status" value="1"/>
</dbReference>
<dbReference type="GO" id="GO:0044010">
    <property type="term" value="P:single-species biofilm formation"/>
    <property type="evidence" value="ECO:0007669"/>
    <property type="project" value="TreeGrafter"/>
</dbReference>